<evidence type="ECO:0000313" key="3">
    <source>
        <dbReference type="Proteomes" id="UP000655208"/>
    </source>
</evidence>
<keyword evidence="3" id="KW-1185">Reference proteome</keyword>
<accession>A0A917SZZ5</accession>
<sequence length="436" mass="48247">MAEQRSTSSSNTSSSGSKDATGSDGADAGAVAMRDGSGRVGSLEEGQPVLQAARGTVPLSARAEPGGTHARFMPPDFSISMRSGYGTNHPVEDRGPRRQPMRGFDDTYVDIVDYILRDTSRIWDDQDVGYIYDTYAPGCRVYDDNGMKYGVERVVYETMQSINAFPDTRHYADDVIWAGDEDQGFATSHRAINVGHQTGPWRWGPPSGRKVNLWVIANCVTRDNAIFEEWVLYNTGARLAQCGINIVEAARIAGNEKVPGSLPEVQATEVERLIGGRVPQPYPANARRTDGLDVDYVVRALFHNVYNRRNLSAVDDVYAQNVRWNGPTNRTGYGRGEVRAMARNLLSTFPDLGLHVDEVYWMGNDTDGYAVSVRWTATGTHRGYGLYGAPTGRRVLLWGINQLYFAGGRIVEDWMLFNEFDVLSQILRDDAPNLLG</sequence>
<dbReference type="SUPFAM" id="SSF54427">
    <property type="entry name" value="NTF2-like"/>
    <property type="match status" value="2"/>
</dbReference>
<dbReference type="PANTHER" id="PTHR38436:SF1">
    <property type="entry name" value="ESTER CYCLASE"/>
    <property type="match status" value="1"/>
</dbReference>
<reference evidence="2" key="1">
    <citation type="journal article" date="2014" name="Int. J. Syst. Evol. Microbiol.">
        <title>Complete genome sequence of Corynebacterium casei LMG S-19264T (=DSM 44701T), isolated from a smear-ripened cheese.</title>
        <authorList>
            <consortium name="US DOE Joint Genome Institute (JGI-PGF)"/>
            <person name="Walter F."/>
            <person name="Albersmeier A."/>
            <person name="Kalinowski J."/>
            <person name="Ruckert C."/>
        </authorList>
    </citation>
    <scope>NUCLEOTIDE SEQUENCE</scope>
    <source>
        <strain evidence="2">CGMCC 4.7308</strain>
    </source>
</reference>
<dbReference type="Pfam" id="PF07366">
    <property type="entry name" value="SnoaL"/>
    <property type="match status" value="2"/>
</dbReference>
<evidence type="ECO:0000313" key="2">
    <source>
        <dbReference type="EMBL" id="GGM04879.1"/>
    </source>
</evidence>
<gene>
    <name evidence="2" type="ORF">GCM10011594_26430</name>
</gene>
<comment type="caution">
    <text evidence="2">The sequence shown here is derived from an EMBL/GenBank/DDBJ whole genome shotgun (WGS) entry which is preliminary data.</text>
</comment>
<name>A0A917SZZ5_9ACTN</name>
<dbReference type="Gene3D" id="3.10.450.50">
    <property type="match status" value="2"/>
</dbReference>
<dbReference type="InterPro" id="IPR032710">
    <property type="entry name" value="NTF2-like_dom_sf"/>
</dbReference>
<dbReference type="RefSeq" id="WP_229674374.1">
    <property type="nucleotide sequence ID" value="NZ_BMNA01000004.1"/>
</dbReference>
<dbReference type="InterPro" id="IPR009959">
    <property type="entry name" value="Cyclase_SnoaL-like"/>
</dbReference>
<feature type="compositionally biased region" description="Low complexity" evidence="1">
    <location>
        <begin position="1"/>
        <end position="32"/>
    </location>
</feature>
<protein>
    <submittedName>
        <fullName evidence="2">Ester cyclase</fullName>
    </submittedName>
</protein>
<proteinExistence type="predicted"/>
<dbReference type="Proteomes" id="UP000655208">
    <property type="component" value="Unassembled WGS sequence"/>
</dbReference>
<dbReference type="GO" id="GO:0030638">
    <property type="term" value="P:polyketide metabolic process"/>
    <property type="evidence" value="ECO:0007669"/>
    <property type="project" value="InterPro"/>
</dbReference>
<organism evidence="2 3">
    <name type="scientific">Nakamurella endophytica</name>
    <dbReference type="NCBI Taxonomy" id="1748367"/>
    <lineage>
        <taxon>Bacteria</taxon>
        <taxon>Bacillati</taxon>
        <taxon>Actinomycetota</taxon>
        <taxon>Actinomycetes</taxon>
        <taxon>Nakamurellales</taxon>
        <taxon>Nakamurellaceae</taxon>
        <taxon>Nakamurella</taxon>
    </lineage>
</organism>
<reference evidence="2" key="2">
    <citation type="submission" date="2020-09" db="EMBL/GenBank/DDBJ databases">
        <authorList>
            <person name="Sun Q."/>
            <person name="Zhou Y."/>
        </authorList>
    </citation>
    <scope>NUCLEOTIDE SEQUENCE</scope>
    <source>
        <strain evidence="2">CGMCC 4.7308</strain>
    </source>
</reference>
<dbReference type="AlphaFoldDB" id="A0A917SZZ5"/>
<dbReference type="EMBL" id="BMNA01000004">
    <property type="protein sequence ID" value="GGM04879.1"/>
    <property type="molecule type" value="Genomic_DNA"/>
</dbReference>
<evidence type="ECO:0000256" key="1">
    <source>
        <dbReference type="SAM" id="MobiDB-lite"/>
    </source>
</evidence>
<feature type="region of interest" description="Disordered" evidence="1">
    <location>
        <begin position="1"/>
        <end position="55"/>
    </location>
</feature>
<dbReference type="PANTHER" id="PTHR38436">
    <property type="entry name" value="POLYKETIDE CYCLASE SNOAL-LIKE DOMAIN"/>
    <property type="match status" value="1"/>
</dbReference>